<protein>
    <submittedName>
        <fullName evidence="1">Uncharacterized protein</fullName>
    </submittedName>
</protein>
<keyword evidence="2" id="KW-1185">Reference proteome</keyword>
<dbReference type="EMBL" id="CP058595">
    <property type="protein sequence ID" value="QLG43931.1"/>
    <property type="molecule type" value="Genomic_DNA"/>
</dbReference>
<reference evidence="1 2" key="1">
    <citation type="journal article" date="2006" name="Int. J. Syst. Evol. Microbiol.">
        <title>Costertonia aggregata gen. nov., sp. nov., a mesophilic marine bacterium of the family Flavobacteriaceae, isolated from a mature biofilm.</title>
        <authorList>
            <person name="Kwon K.K."/>
            <person name="Lee Y.K."/>
            <person name="Lee H.K."/>
        </authorList>
    </citation>
    <scope>NUCLEOTIDE SEQUENCE [LARGE SCALE GENOMIC DNA]</scope>
    <source>
        <strain evidence="1 2">KCCM 42265</strain>
    </source>
</reference>
<proteinExistence type="predicted"/>
<organism evidence="1 2">
    <name type="scientific">Costertonia aggregata</name>
    <dbReference type="NCBI Taxonomy" id="343403"/>
    <lineage>
        <taxon>Bacteria</taxon>
        <taxon>Pseudomonadati</taxon>
        <taxon>Bacteroidota</taxon>
        <taxon>Flavobacteriia</taxon>
        <taxon>Flavobacteriales</taxon>
        <taxon>Flavobacteriaceae</taxon>
        <taxon>Costertonia</taxon>
    </lineage>
</organism>
<name>A0A7H9AKB3_9FLAO</name>
<dbReference type="KEGG" id="cagg:HYG79_00735"/>
<dbReference type="AlphaFoldDB" id="A0A7H9AKB3"/>
<dbReference type="Pfam" id="PF19777">
    <property type="entry name" value="DUF6263"/>
    <property type="match status" value="1"/>
</dbReference>
<accession>A0A7H9AKB3</accession>
<evidence type="ECO:0000313" key="2">
    <source>
        <dbReference type="Proteomes" id="UP000509302"/>
    </source>
</evidence>
<dbReference type="Proteomes" id="UP000509302">
    <property type="component" value="Chromosome"/>
</dbReference>
<gene>
    <name evidence="1" type="ORF">HYG79_00735</name>
</gene>
<dbReference type="InterPro" id="IPR046230">
    <property type="entry name" value="DUF6263"/>
</dbReference>
<dbReference type="RefSeq" id="WP_179240267.1">
    <property type="nucleotide sequence ID" value="NZ_CP058595.1"/>
</dbReference>
<sequence length="294" mass="32436">MKYFFQFTILLLCSFFGFGQTVLQYNLKESDVFEIKQNAQQIITQELDGAAHTITNDINGILAFMVTQVNENGYTISLTFKDLNLKMTSSIQGELMNVNAKEVKEGDMQSKIFNSLLDIPVQIALSKTGDILNVKGGDSLVNKMAKASGLEDEFSLNMMKKSLEKEFGSEALSNSYEQMTFIYPEKEIKEGDSWKNVYSGKLKAENTWTLDELTGENAKISGVATITMDVTEPATTMKLSGSQNTSIVTNLASGFVKSMVVSGTSKGVSTMAQMGDQEIPTTIDSKITYELINR</sequence>
<evidence type="ECO:0000313" key="1">
    <source>
        <dbReference type="EMBL" id="QLG43931.1"/>
    </source>
</evidence>